<feature type="domain" description="4-oxalocrotonate tautomerase-like" evidence="3">
    <location>
        <begin position="248"/>
        <end position="302"/>
    </location>
</feature>
<dbReference type="InterPro" id="IPR038404">
    <property type="entry name" value="TRAP_DctP_sf"/>
</dbReference>
<dbReference type="NCBIfam" id="TIGR00013">
    <property type="entry name" value="taut"/>
    <property type="match status" value="1"/>
</dbReference>
<keyword evidence="5" id="KW-1185">Reference proteome</keyword>
<keyword evidence="1" id="KW-0732">Signal</keyword>
<dbReference type="PANTHER" id="PTHR33376">
    <property type="match status" value="1"/>
</dbReference>
<dbReference type="InterPro" id="IPR004370">
    <property type="entry name" value="4-OT-like_dom"/>
</dbReference>
<sequence length="309" mass="33794">MPKYLSWLYGGGGLELWEALYAPHNVVPIPCGSMISEAGGWFTEEISSVEDLNGMSMRISGLGGEVMSRLGVSPVSIPAGETFLGLDTGRIGAAELSFPTIDTSAGFYEVAKHYYFPGWHQPGSLNELLVNADVWAGLAESQRLAVRNACSDLSIRMFAHDMQAQSAALEEFRSAGVTVERFPEEVLAALQLATEEVLDEAAQRDSDFAEAIESYQNFSERYDEYRELTAFNHPEPTAPIRIMRIAMPTVHVYMMSGRTQQQKESLISEVTDAVVSSLSAPKENVRVIISEVPKSEYGIGGVTGEKLGR</sequence>
<dbReference type="Proteomes" id="UP000289555">
    <property type="component" value="Chromosome"/>
</dbReference>
<dbReference type="NCBIfam" id="NF002571">
    <property type="entry name" value="PRK02220.1"/>
    <property type="match status" value="1"/>
</dbReference>
<dbReference type="CDD" id="cd00491">
    <property type="entry name" value="4Oxalocrotonate_Tautomerase"/>
    <property type="match status" value="1"/>
</dbReference>
<dbReference type="Pfam" id="PF03480">
    <property type="entry name" value="DctP"/>
    <property type="match status" value="1"/>
</dbReference>
<dbReference type="InterPro" id="IPR014347">
    <property type="entry name" value="Tautomerase/MIF_sf"/>
</dbReference>
<dbReference type="InterPro" id="IPR018389">
    <property type="entry name" value="DctP_fam"/>
</dbReference>
<evidence type="ECO:0000313" key="4">
    <source>
        <dbReference type="EMBL" id="BBI54630.1"/>
    </source>
</evidence>
<evidence type="ECO:0000259" key="3">
    <source>
        <dbReference type="Pfam" id="PF01361"/>
    </source>
</evidence>
<dbReference type="Pfam" id="PF01361">
    <property type="entry name" value="Tautomerase"/>
    <property type="match status" value="1"/>
</dbReference>
<dbReference type="PANTHER" id="PTHR33376:SF5">
    <property type="entry name" value="EXTRACYTOPLASMIC SOLUTE RECEPTOR PROTEIN"/>
    <property type="match status" value="1"/>
</dbReference>
<keyword evidence="2" id="KW-0413">Isomerase</keyword>
<protein>
    <recommendedName>
        <fullName evidence="3">4-oxalocrotonate tautomerase-like domain-containing protein</fullName>
    </recommendedName>
</protein>
<dbReference type="InterPro" id="IPR018191">
    <property type="entry name" value="4-OT"/>
</dbReference>
<dbReference type="SUPFAM" id="SSF55331">
    <property type="entry name" value="Tautomerase/MIF"/>
    <property type="match status" value="1"/>
</dbReference>
<reference evidence="5" key="1">
    <citation type="journal article" date="2019" name="Microbiol. Resour. Announc.">
        <title>Complete Genome Sequence of Halomonas olivaria, a Moderately Halophilic Bacterium Isolated from Olive Processing Effluents, Obtained by Nanopore Sequencing.</title>
        <authorList>
            <person name="Nagata S."/>
            <person name="Ii K.M."/>
            <person name="Tsukimi T."/>
            <person name="Miura M.C."/>
            <person name="Galipon J."/>
            <person name="Arakawa K."/>
        </authorList>
    </citation>
    <scope>NUCLEOTIDE SEQUENCE [LARGE SCALE GENOMIC DNA]</scope>
    <source>
        <strain evidence="5">TYRC17</strain>
    </source>
</reference>
<evidence type="ECO:0000313" key="5">
    <source>
        <dbReference type="Proteomes" id="UP000289555"/>
    </source>
</evidence>
<proteinExistence type="predicted"/>
<name>A0ABM7GSL7_9GAMM</name>
<evidence type="ECO:0000256" key="1">
    <source>
        <dbReference type="ARBA" id="ARBA00022729"/>
    </source>
</evidence>
<dbReference type="Gene3D" id="3.30.429.10">
    <property type="entry name" value="Macrophage Migration Inhibitory Factor"/>
    <property type="match status" value="1"/>
</dbReference>
<dbReference type="EMBL" id="AP019416">
    <property type="protein sequence ID" value="BBI54630.1"/>
    <property type="molecule type" value="Genomic_DNA"/>
</dbReference>
<organism evidence="4 5">
    <name type="scientific">Vreelandella olivaria</name>
    <dbReference type="NCBI Taxonomy" id="390919"/>
    <lineage>
        <taxon>Bacteria</taxon>
        <taxon>Pseudomonadati</taxon>
        <taxon>Pseudomonadota</taxon>
        <taxon>Gammaproteobacteria</taxon>
        <taxon>Oceanospirillales</taxon>
        <taxon>Halomonadaceae</taxon>
        <taxon>Vreelandella</taxon>
    </lineage>
</organism>
<accession>A0ABM7GSL7</accession>
<evidence type="ECO:0000256" key="2">
    <source>
        <dbReference type="ARBA" id="ARBA00023235"/>
    </source>
</evidence>
<gene>
    <name evidence="4" type="ORF">HORIV_70510</name>
</gene>
<dbReference type="Gene3D" id="3.40.190.170">
    <property type="entry name" value="Bacterial extracellular solute-binding protein, family 7"/>
    <property type="match status" value="1"/>
</dbReference>